<name>A0A0K1W394_9MOLU</name>
<dbReference type="KEGG" id="sll:SLITO_v1c10420"/>
<dbReference type="Proteomes" id="UP000067476">
    <property type="component" value="Chromosome"/>
</dbReference>
<evidence type="ECO:0000313" key="2">
    <source>
        <dbReference type="Proteomes" id="UP000067476"/>
    </source>
</evidence>
<dbReference type="RefSeq" id="WP_075058730.1">
    <property type="nucleotide sequence ID" value="NZ_CP012357.1"/>
</dbReference>
<dbReference type="EMBL" id="CP012357">
    <property type="protein sequence ID" value="AKX34653.1"/>
    <property type="molecule type" value="Genomic_DNA"/>
</dbReference>
<dbReference type="OrthoDB" id="388865at2"/>
<keyword evidence="2" id="KW-1185">Reference proteome</keyword>
<evidence type="ECO:0000313" key="1">
    <source>
        <dbReference type="EMBL" id="AKX34653.1"/>
    </source>
</evidence>
<dbReference type="PATRIC" id="fig|216942.3.peg.1060"/>
<sequence length="236" mass="28263">MSKNLTIEQWVRIINVFKTEEILKAVTNYKKLKGKFIKYSYDTQKMIRIKANLLNNYGMKSLLRKSESDRPKNEMTLILPGIIDDLNEEQKKKKIIKDWIKIQRNKKDKNSLKCLITLNINIKARILKLHRTSFYKKQILRVYKLDYLKKIVGKILIDSKFIYGSRKIAILLGEEGITINDRNLRNYMIRWGFFIKRRRRSQELKNTSIKFVDLIKRNLNPEMDNIIETDVSYSWI</sequence>
<dbReference type="AlphaFoldDB" id="A0A0K1W394"/>
<reference evidence="1 2" key="1">
    <citation type="journal article" date="2015" name="Genome Announc.">
        <title>Complete Genome Sequence of Spiroplasma litorale TN-1T (DSM 21781), a Bacterium Isolated from a Green-Eyed Horsefly (Tabanus nigrovittatus).</title>
        <authorList>
            <person name="Lo W.S."/>
            <person name="Lai Y.C."/>
            <person name="Lien Y.W."/>
            <person name="Wang T.H."/>
            <person name="Kuo C.H."/>
        </authorList>
    </citation>
    <scope>NUCLEOTIDE SEQUENCE [LARGE SCALE GENOMIC DNA]</scope>
    <source>
        <strain evidence="1 2">TN-1</strain>
    </source>
</reference>
<gene>
    <name evidence="1" type="ORF">SLITO_v1c10420</name>
</gene>
<accession>A0A0K1W394</accession>
<proteinExistence type="predicted"/>
<protein>
    <submittedName>
        <fullName evidence="1">Uncharacterized protein</fullName>
    </submittedName>
</protein>
<organism evidence="1 2">
    <name type="scientific">Spiroplasma litorale</name>
    <dbReference type="NCBI Taxonomy" id="216942"/>
    <lineage>
        <taxon>Bacteria</taxon>
        <taxon>Bacillati</taxon>
        <taxon>Mycoplasmatota</taxon>
        <taxon>Mollicutes</taxon>
        <taxon>Entomoplasmatales</taxon>
        <taxon>Spiroplasmataceae</taxon>
        <taxon>Spiroplasma</taxon>
    </lineage>
</organism>